<dbReference type="Proteomes" id="UP000601435">
    <property type="component" value="Unassembled WGS sequence"/>
</dbReference>
<feature type="non-terminal residue" evidence="2">
    <location>
        <position position="1"/>
    </location>
</feature>
<dbReference type="AlphaFoldDB" id="A0A813B3K7"/>
<feature type="compositionally biased region" description="Basic and acidic residues" evidence="1">
    <location>
        <begin position="302"/>
        <end position="316"/>
    </location>
</feature>
<evidence type="ECO:0000313" key="3">
    <source>
        <dbReference type="Proteomes" id="UP000601435"/>
    </source>
</evidence>
<feature type="compositionally biased region" description="Polar residues" evidence="1">
    <location>
        <begin position="272"/>
        <end position="282"/>
    </location>
</feature>
<gene>
    <name evidence="2" type="ORF">SNEC2469_LOCUS29596</name>
</gene>
<keyword evidence="3" id="KW-1185">Reference proteome</keyword>
<comment type="caution">
    <text evidence="2">The sequence shown here is derived from an EMBL/GenBank/DDBJ whole genome shotgun (WGS) entry which is preliminary data.</text>
</comment>
<accession>A0A813B3K7</accession>
<reference evidence="2" key="1">
    <citation type="submission" date="2021-02" db="EMBL/GenBank/DDBJ databases">
        <authorList>
            <person name="Dougan E. K."/>
            <person name="Rhodes N."/>
            <person name="Thang M."/>
            <person name="Chan C."/>
        </authorList>
    </citation>
    <scope>NUCLEOTIDE SEQUENCE</scope>
</reference>
<feature type="compositionally biased region" description="Low complexity" evidence="1">
    <location>
        <begin position="251"/>
        <end position="261"/>
    </location>
</feature>
<feature type="region of interest" description="Disordered" evidence="1">
    <location>
        <begin position="1"/>
        <end position="92"/>
    </location>
</feature>
<dbReference type="EMBL" id="CAJNJA010066903">
    <property type="protein sequence ID" value="CAE7890872.1"/>
    <property type="molecule type" value="Genomic_DNA"/>
</dbReference>
<feature type="compositionally biased region" description="Polar residues" evidence="1">
    <location>
        <begin position="328"/>
        <end position="348"/>
    </location>
</feature>
<protein>
    <submittedName>
        <fullName evidence="2">Uncharacterized protein</fullName>
    </submittedName>
</protein>
<evidence type="ECO:0000313" key="2">
    <source>
        <dbReference type="EMBL" id="CAE7890872.1"/>
    </source>
</evidence>
<evidence type="ECO:0000256" key="1">
    <source>
        <dbReference type="SAM" id="MobiDB-lite"/>
    </source>
</evidence>
<feature type="non-terminal residue" evidence="2">
    <location>
        <position position="348"/>
    </location>
</feature>
<sequence length="348" mass="35310">ATPTADSYESATEEADGDQAAPSTATPWARRTARKTTSAKSAALPSEQHVSLAPVTPGSWEPAAMEAGSVSPPVSEWEWSQQPSRADPDPASGSVSLLLLELGGASPGADAWADPPLSGLGGGGQFRRRLLLSTRRVVSPTFAIPFRLSYRLGGSGPISKKAGARKTLSIRLGGSAVCSDPLVCLLEGLVLAYGRGGGGAALVTSAGATSVRCYFLAALPLPFALGLALGRVGATTPSGLEAVVMEVDDGSPSPKADAKSPPANPSSPGHSADSSDTLPSGTSKDEEMENKGASCSSAKGPSKQEDLEDAIRERLDVSMAKPEVVDSTPLTSQPTAFLAANSSPEGSS</sequence>
<name>A0A813B3K7_9DINO</name>
<feature type="compositionally biased region" description="Polar residues" evidence="1">
    <location>
        <begin position="1"/>
        <end position="10"/>
    </location>
</feature>
<proteinExistence type="predicted"/>
<organism evidence="2 3">
    <name type="scientific">Symbiodinium necroappetens</name>
    <dbReference type="NCBI Taxonomy" id="1628268"/>
    <lineage>
        <taxon>Eukaryota</taxon>
        <taxon>Sar</taxon>
        <taxon>Alveolata</taxon>
        <taxon>Dinophyceae</taxon>
        <taxon>Suessiales</taxon>
        <taxon>Symbiodiniaceae</taxon>
        <taxon>Symbiodinium</taxon>
    </lineage>
</organism>
<feature type="region of interest" description="Disordered" evidence="1">
    <location>
        <begin position="247"/>
        <end position="348"/>
    </location>
</feature>